<sequence>MSIPASVANDQTPLIAELSASERALRAIAFTTDRLLERARLRPSDREARAAYYDDRAASYVSLAKDSPKLLEMAGLNQLAANIMRSEATT</sequence>
<protein>
    <submittedName>
        <fullName evidence="1">Uncharacterized protein</fullName>
    </submittedName>
</protein>
<accession>A0ABX7BUP1</accession>
<evidence type="ECO:0000313" key="1">
    <source>
        <dbReference type="EMBL" id="QQQ19814.1"/>
    </source>
</evidence>
<dbReference type="Proteomes" id="UP000595448">
    <property type="component" value="Chromosome"/>
</dbReference>
<proteinExistence type="predicted"/>
<evidence type="ECO:0000313" key="2">
    <source>
        <dbReference type="Proteomes" id="UP000595448"/>
    </source>
</evidence>
<keyword evidence="2" id="KW-1185">Reference proteome</keyword>
<reference evidence="1 2" key="1">
    <citation type="submission" date="2021-01" db="EMBL/GenBank/DDBJ databases">
        <title>Brevundimonas vitis sp. nov., an bacterium isolated from grape (Vitis vinifera).</title>
        <authorList>
            <person name="Jiang L."/>
            <person name="Lee J."/>
        </authorList>
    </citation>
    <scope>NUCLEOTIDE SEQUENCE [LARGE SCALE GENOMIC DNA]</scope>
    <source>
        <strain evidence="1 2">GRTSA-9</strain>
    </source>
</reference>
<name>A0ABX7BUP1_9CAUL</name>
<organism evidence="1 2">
    <name type="scientific">Brevundimonas vitisensis</name>
    <dbReference type="NCBI Taxonomy" id="2800818"/>
    <lineage>
        <taxon>Bacteria</taxon>
        <taxon>Pseudomonadati</taxon>
        <taxon>Pseudomonadota</taxon>
        <taxon>Alphaproteobacteria</taxon>
        <taxon>Caulobacterales</taxon>
        <taxon>Caulobacteraceae</taxon>
        <taxon>Brevundimonas</taxon>
    </lineage>
</organism>
<dbReference type="EMBL" id="CP067977">
    <property type="protein sequence ID" value="QQQ19814.1"/>
    <property type="molecule type" value="Genomic_DNA"/>
</dbReference>
<gene>
    <name evidence="1" type="ORF">JIP62_06940</name>
</gene>
<dbReference type="RefSeq" id="WP_201104249.1">
    <property type="nucleotide sequence ID" value="NZ_CP067977.1"/>
</dbReference>